<dbReference type="RefSeq" id="XP_013258464.1">
    <property type="nucleotide sequence ID" value="XM_013403010.1"/>
</dbReference>
<keyword evidence="2" id="KW-1185">Reference proteome</keyword>
<organism evidence="1 2">
    <name type="scientific">Exophiala aquamarina CBS 119918</name>
    <dbReference type="NCBI Taxonomy" id="1182545"/>
    <lineage>
        <taxon>Eukaryota</taxon>
        <taxon>Fungi</taxon>
        <taxon>Dikarya</taxon>
        <taxon>Ascomycota</taxon>
        <taxon>Pezizomycotina</taxon>
        <taxon>Eurotiomycetes</taxon>
        <taxon>Chaetothyriomycetidae</taxon>
        <taxon>Chaetothyriales</taxon>
        <taxon>Herpotrichiellaceae</taxon>
        <taxon>Exophiala</taxon>
    </lineage>
</organism>
<dbReference type="OrthoDB" id="6362633at2759"/>
<dbReference type="VEuPathDB" id="FungiDB:A1O9_07454"/>
<dbReference type="Gene3D" id="3.40.50.300">
    <property type="entry name" value="P-loop containing nucleotide triphosphate hydrolases"/>
    <property type="match status" value="1"/>
</dbReference>
<name>A0A072P6Z0_9EURO</name>
<dbReference type="SUPFAM" id="SSF52540">
    <property type="entry name" value="P-loop containing nucleoside triphosphate hydrolases"/>
    <property type="match status" value="1"/>
</dbReference>
<reference evidence="1 2" key="1">
    <citation type="submission" date="2013-03" db="EMBL/GenBank/DDBJ databases">
        <title>The Genome Sequence of Exophiala aquamarina CBS 119918.</title>
        <authorList>
            <consortium name="The Broad Institute Genomics Platform"/>
            <person name="Cuomo C."/>
            <person name="de Hoog S."/>
            <person name="Gorbushina A."/>
            <person name="Walker B."/>
            <person name="Young S.K."/>
            <person name="Zeng Q."/>
            <person name="Gargeya S."/>
            <person name="Fitzgerald M."/>
            <person name="Haas B."/>
            <person name="Abouelleil A."/>
            <person name="Allen A.W."/>
            <person name="Alvarado L."/>
            <person name="Arachchi H.M."/>
            <person name="Berlin A.M."/>
            <person name="Chapman S.B."/>
            <person name="Gainer-Dewar J."/>
            <person name="Goldberg J."/>
            <person name="Griggs A."/>
            <person name="Gujja S."/>
            <person name="Hansen M."/>
            <person name="Howarth C."/>
            <person name="Imamovic A."/>
            <person name="Ireland A."/>
            <person name="Larimer J."/>
            <person name="McCowan C."/>
            <person name="Murphy C."/>
            <person name="Pearson M."/>
            <person name="Poon T.W."/>
            <person name="Priest M."/>
            <person name="Roberts A."/>
            <person name="Saif S."/>
            <person name="Shea T."/>
            <person name="Sisk P."/>
            <person name="Sykes S."/>
            <person name="Wortman J."/>
            <person name="Nusbaum C."/>
            <person name="Birren B."/>
        </authorList>
    </citation>
    <scope>NUCLEOTIDE SEQUENCE [LARGE SCALE GENOMIC DNA]</scope>
    <source>
        <strain evidence="1 2">CBS 119918</strain>
    </source>
</reference>
<dbReference type="InterPro" id="IPR027417">
    <property type="entry name" value="P-loop_NTPase"/>
</dbReference>
<evidence type="ECO:0000313" key="2">
    <source>
        <dbReference type="Proteomes" id="UP000027920"/>
    </source>
</evidence>
<comment type="caution">
    <text evidence="1">The sequence shown here is derived from an EMBL/GenBank/DDBJ whole genome shotgun (WGS) entry which is preliminary data.</text>
</comment>
<accession>A0A072P6Z0</accession>
<gene>
    <name evidence="1" type="ORF">A1O9_07454</name>
</gene>
<dbReference type="EMBL" id="AMGV01000006">
    <property type="protein sequence ID" value="KEF55874.1"/>
    <property type="molecule type" value="Genomic_DNA"/>
</dbReference>
<dbReference type="STRING" id="1182545.A0A072P6Z0"/>
<dbReference type="Proteomes" id="UP000027920">
    <property type="component" value="Unassembled WGS sequence"/>
</dbReference>
<sequence length="141" mass="15629">MHMDYSSMSVDQITTVMCQHIASLQDRQIKTPQQRMLVALAGVPAPGKSTIFSALMQKISGHDVKYITVVPMATLATSPYPGLAPRRRVTFDAAAFVQLVVRLKKETVTLAHDHESWIGAPSLNHEMQDPVADDIKISFKR</sequence>
<evidence type="ECO:0000313" key="1">
    <source>
        <dbReference type="EMBL" id="KEF55874.1"/>
    </source>
</evidence>
<dbReference type="GeneID" id="25282368"/>
<dbReference type="HOGENOM" id="CLU_1825281_0_0_1"/>
<proteinExistence type="predicted"/>
<dbReference type="AlphaFoldDB" id="A0A072P6Z0"/>
<protein>
    <submittedName>
        <fullName evidence="1">Uncharacterized protein</fullName>
    </submittedName>
</protein>